<accession>A0ABS4E3K2</accession>
<proteinExistence type="predicted"/>
<dbReference type="EMBL" id="JAGGJU010000011">
    <property type="protein sequence ID" value="MBP1852521.1"/>
    <property type="molecule type" value="Genomic_DNA"/>
</dbReference>
<comment type="caution">
    <text evidence="1">The sequence shown here is derived from an EMBL/GenBank/DDBJ whole genome shotgun (WGS) entry which is preliminary data.</text>
</comment>
<keyword evidence="2" id="KW-1185">Reference proteome</keyword>
<evidence type="ECO:0000313" key="1">
    <source>
        <dbReference type="EMBL" id="MBP1852521.1"/>
    </source>
</evidence>
<name>A0ABS4E3K2_9HYPH</name>
<organism evidence="1 2">
    <name type="scientific">Rhizobium halophytocola</name>
    <dbReference type="NCBI Taxonomy" id="735519"/>
    <lineage>
        <taxon>Bacteria</taxon>
        <taxon>Pseudomonadati</taxon>
        <taxon>Pseudomonadota</taxon>
        <taxon>Alphaproteobacteria</taxon>
        <taxon>Hyphomicrobiales</taxon>
        <taxon>Rhizobiaceae</taxon>
        <taxon>Rhizobium/Agrobacterium group</taxon>
        <taxon>Rhizobium</taxon>
    </lineage>
</organism>
<gene>
    <name evidence="1" type="ORF">J2Z17_003978</name>
</gene>
<dbReference type="Proteomes" id="UP000759443">
    <property type="component" value="Unassembled WGS sequence"/>
</dbReference>
<protein>
    <submittedName>
        <fullName evidence="1">Uncharacterized protein</fullName>
    </submittedName>
</protein>
<evidence type="ECO:0000313" key="2">
    <source>
        <dbReference type="Proteomes" id="UP000759443"/>
    </source>
</evidence>
<dbReference type="RefSeq" id="WP_209947375.1">
    <property type="nucleotide sequence ID" value="NZ_JAGGJU010000011.1"/>
</dbReference>
<reference evidence="1 2" key="1">
    <citation type="submission" date="2021-03" db="EMBL/GenBank/DDBJ databases">
        <title>Genomic Encyclopedia of Type Strains, Phase IV (KMG-IV): sequencing the most valuable type-strain genomes for metagenomic binning, comparative biology and taxonomic classification.</title>
        <authorList>
            <person name="Goeker M."/>
        </authorList>
    </citation>
    <scope>NUCLEOTIDE SEQUENCE [LARGE SCALE GENOMIC DNA]</scope>
    <source>
        <strain evidence="1 2">DSM 21600</strain>
    </source>
</reference>
<sequence length="328" mass="36708">MAVTQRTEPRPDDVRAALERQLYDLVEGGAHRIYVAMDGARFTALPARLNAVGMSFRPLYRQVPGNEETVLGGPWLVDPYLVSRAPVETAPDGEDEDFSDEALEAKAAEMAAEMAAHVAAGDETGGGVLPSDIIDDPDRVAERLRQILDVIDDRPGAVFWVTDRSVTAETLSRHLRRINQMLVARKDTPRTVRRPGGVAKAHAYERVIFRHADPNVMMQVVPSNGGPMRWKRNMAGPAKIKLLESWRIETGRFPIGLRKIWNLERRKKKSLMNVRTAASAILPIHQASGEIRTGKLFCKIRKQGTGYRLHNRQIAKKESSGRQWRIAI</sequence>